<sequence>MSKTFPFLNLPRELRDEIYSHLYSNHHDHYISYRSAWSLPDLKAIPERTYSPSLIAALSLNLACKQLHQETKELLDQAKQNLTVHFQVLNREDAAAFTLLASNVQRLYSTLSTLRITWNISGEYTSILELIPRHMFRIKALEIECIDRLNTPRFFWDAHTLAATRVNGSFVYMTKTVGSLVLKETRHIVDGRITTGVCHSAYLLRFEPDD</sequence>
<protein>
    <submittedName>
        <fullName evidence="1">Uncharacterized protein</fullName>
    </submittedName>
</protein>
<comment type="caution">
    <text evidence="1">The sequence shown here is derived from an EMBL/GenBank/DDBJ whole genome shotgun (WGS) entry which is preliminary data.</text>
</comment>
<accession>A0A4Z1PQW9</accession>
<dbReference type="EMBL" id="SNSC02000004">
    <property type="protein sequence ID" value="TID25034.1"/>
    <property type="molecule type" value="Genomic_DNA"/>
</dbReference>
<name>A0A4Z1PQW9_9PEZI</name>
<keyword evidence="2" id="KW-1185">Reference proteome</keyword>
<gene>
    <name evidence="1" type="ORF">E6O75_ATG04239</name>
</gene>
<dbReference type="AlphaFoldDB" id="A0A4Z1PQW9"/>
<dbReference type="OrthoDB" id="72726at2759"/>
<reference evidence="1 2" key="1">
    <citation type="submission" date="2019-04" db="EMBL/GenBank/DDBJ databases">
        <title>High contiguity whole genome sequence and gene annotation resource for two Venturia nashicola isolates.</title>
        <authorList>
            <person name="Prokchorchik M."/>
            <person name="Won K."/>
            <person name="Lee Y."/>
            <person name="Choi E.D."/>
            <person name="Segonzac C."/>
            <person name="Sohn K.H."/>
        </authorList>
    </citation>
    <scope>NUCLEOTIDE SEQUENCE [LARGE SCALE GENOMIC DNA]</scope>
    <source>
        <strain evidence="1 2">PRI2</strain>
    </source>
</reference>
<evidence type="ECO:0000313" key="1">
    <source>
        <dbReference type="EMBL" id="TID25034.1"/>
    </source>
</evidence>
<proteinExistence type="predicted"/>
<evidence type="ECO:0000313" key="2">
    <source>
        <dbReference type="Proteomes" id="UP000298493"/>
    </source>
</evidence>
<dbReference type="Proteomes" id="UP000298493">
    <property type="component" value="Unassembled WGS sequence"/>
</dbReference>
<organism evidence="1 2">
    <name type="scientific">Venturia nashicola</name>
    <dbReference type="NCBI Taxonomy" id="86259"/>
    <lineage>
        <taxon>Eukaryota</taxon>
        <taxon>Fungi</taxon>
        <taxon>Dikarya</taxon>
        <taxon>Ascomycota</taxon>
        <taxon>Pezizomycotina</taxon>
        <taxon>Dothideomycetes</taxon>
        <taxon>Pleosporomycetidae</taxon>
        <taxon>Venturiales</taxon>
        <taxon>Venturiaceae</taxon>
        <taxon>Venturia</taxon>
    </lineage>
</organism>